<evidence type="ECO:0000313" key="2">
    <source>
        <dbReference type="EMBL" id="MBF4437675.1"/>
    </source>
</evidence>
<accession>A0AAW4BI01</accession>
<sequence>MEDIEQLIKKEQWLAKDRFDFSQKQGVQVGVNIFDKFKFQACKFTLFESLLSKLDNDSLCQAFDYFERERLRVCFQDHFNKTKTPINVVEKIVYLYVKALLIERVKRDVASDIPSVRSEIDMYARTFPNLDSNVLISEFRKSEVQICSDK</sequence>
<evidence type="ECO:0000313" key="4">
    <source>
        <dbReference type="Proteomes" id="UP000786185"/>
    </source>
</evidence>
<organism evidence="2 4">
    <name type="scientific">Vibrio anguillarum</name>
    <name type="common">Listonella anguillarum</name>
    <dbReference type="NCBI Taxonomy" id="55601"/>
    <lineage>
        <taxon>Bacteria</taxon>
        <taxon>Pseudomonadati</taxon>
        <taxon>Pseudomonadota</taxon>
        <taxon>Gammaproteobacteria</taxon>
        <taxon>Vibrionales</taxon>
        <taxon>Vibrionaceae</taxon>
        <taxon>Vibrio</taxon>
    </lineage>
</organism>
<gene>
    <name evidence="1" type="ORF">EAY46_15150</name>
    <name evidence="2" type="ORF">ERJ77_24955</name>
</gene>
<reference evidence="2 3" key="1">
    <citation type="journal article" date="2021" name="PeerJ">
        <title>Analysis of 44 Vibrio anguillarum genomes reveals high genetic diversity.</title>
        <authorList>
            <person name="Hansen M.J."/>
            <person name="Dalsgaard I."/>
        </authorList>
    </citation>
    <scope>NUCLEOTIDE SEQUENCE</scope>
    <source>
        <strain evidence="1 3">040915-1/1B</strain>
        <strain evidence="2">850617-1/1</strain>
    </source>
</reference>
<evidence type="ECO:0000313" key="3">
    <source>
        <dbReference type="Proteomes" id="UP000726136"/>
    </source>
</evidence>
<dbReference type="RefSeq" id="WP_194663866.1">
    <property type="nucleotide sequence ID" value="NZ_RDPI01000019.1"/>
</dbReference>
<dbReference type="EMBL" id="RDPI01000019">
    <property type="protein sequence ID" value="MBF4374404.1"/>
    <property type="molecule type" value="Genomic_DNA"/>
</dbReference>
<dbReference type="Proteomes" id="UP000726136">
    <property type="component" value="Unassembled WGS sequence"/>
</dbReference>
<name>A0AAW4BI01_VIBAN</name>
<evidence type="ECO:0000313" key="1">
    <source>
        <dbReference type="EMBL" id="MBF4374404.1"/>
    </source>
</evidence>
<protein>
    <submittedName>
        <fullName evidence="2">Uncharacterized protein</fullName>
    </submittedName>
</protein>
<dbReference type="AlphaFoldDB" id="A0AAW4BI01"/>
<proteinExistence type="predicted"/>
<dbReference type="Proteomes" id="UP000786185">
    <property type="component" value="Unassembled WGS sequence"/>
</dbReference>
<comment type="caution">
    <text evidence="2">The sequence shown here is derived from an EMBL/GenBank/DDBJ whole genome shotgun (WGS) entry which is preliminary data.</text>
</comment>
<keyword evidence="3" id="KW-1185">Reference proteome</keyword>
<dbReference type="EMBL" id="SCLC01001206">
    <property type="protein sequence ID" value="MBF4437675.1"/>
    <property type="molecule type" value="Genomic_DNA"/>
</dbReference>